<evidence type="ECO:0000259" key="13">
    <source>
        <dbReference type="PROSITE" id="PS50157"/>
    </source>
</evidence>
<dbReference type="PROSITE" id="PS50157">
    <property type="entry name" value="ZINC_FINGER_C2H2_2"/>
    <property type="match status" value="11"/>
</dbReference>
<keyword evidence="8" id="KW-0238">DNA-binding</keyword>
<evidence type="ECO:0000256" key="2">
    <source>
        <dbReference type="ARBA" id="ARBA00006991"/>
    </source>
</evidence>
<dbReference type="GO" id="GO:0003677">
    <property type="term" value="F:DNA binding"/>
    <property type="evidence" value="ECO:0007669"/>
    <property type="project" value="UniProtKB-KW"/>
</dbReference>
<feature type="domain" description="C2H2-type" evidence="13">
    <location>
        <begin position="333"/>
        <end position="360"/>
    </location>
</feature>
<evidence type="ECO:0000256" key="11">
    <source>
        <dbReference type="PROSITE-ProRule" id="PRU00042"/>
    </source>
</evidence>
<evidence type="ECO:0000256" key="12">
    <source>
        <dbReference type="SAM" id="MobiDB-lite"/>
    </source>
</evidence>
<feature type="domain" description="C2H2-type" evidence="13">
    <location>
        <begin position="417"/>
        <end position="444"/>
    </location>
</feature>
<dbReference type="GO" id="GO:0008270">
    <property type="term" value="F:zinc ion binding"/>
    <property type="evidence" value="ECO:0007669"/>
    <property type="project" value="UniProtKB-KW"/>
</dbReference>
<feature type="domain" description="C2H2-type" evidence="13">
    <location>
        <begin position="585"/>
        <end position="612"/>
    </location>
</feature>
<feature type="region of interest" description="Disordered" evidence="12">
    <location>
        <begin position="608"/>
        <end position="639"/>
    </location>
</feature>
<evidence type="ECO:0000256" key="4">
    <source>
        <dbReference type="ARBA" id="ARBA00022737"/>
    </source>
</evidence>
<dbReference type="InterPro" id="IPR050331">
    <property type="entry name" value="Zinc_finger"/>
</dbReference>
<proteinExistence type="inferred from homology"/>
<dbReference type="FunFam" id="3.30.160.60:FF:001270">
    <property type="entry name" value="zinc finger protein 583 isoform X1"/>
    <property type="match status" value="1"/>
</dbReference>
<keyword evidence="9" id="KW-0804">Transcription</keyword>
<dbReference type="Pfam" id="PF02023">
    <property type="entry name" value="SCAN"/>
    <property type="match status" value="1"/>
</dbReference>
<dbReference type="SUPFAM" id="SSF47353">
    <property type="entry name" value="Retrovirus capsid dimerization domain-like"/>
    <property type="match status" value="1"/>
</dbReference>
<evidence type="ECO:0000256" key="6">
    <source>
        <dbReference type="ARBA" id="ARBA00022833"/>
    </source>
</evidence>
<accession>A0AAV7R6E8</accession>
<dbReference type="Pfam" id="PF00096">
    <property type="entry name" value="zf-C2H2"/>
    <property type="match status" value="11"/>
</dbReference>
<dbReference type="GO" id="GO:0045892">
    <property type="term" value="P:negative regulation of DNA-templated transcription"/>
    <property type="evidence" value="ECO:0007669"/>
    <property type="project" value="UniProtKB-ARBA"/>
</dbReference>
<keyword evidence="4" id="KW-0677">Repeat</keyword>
<comment type="subcellular location">
    <subcellularLocation>
        <location evidence="1">Nucleus</location>
    </subcellularLocation>
</comment>
<keyword evidence="16" id="KW-1185">Reference proteome</keyword>
<keyword evidence="3" id="KW-0479">Metal-binding</keyword>
<sequence>METENHLENITLPIETPTEDSLEQTQSDPEEVKQSLQRSEDQNHIIIKMAPEDDLEAFLLEFECVAEGSMWPREEWASRLTPLLSGKAKEISQNLPPSLAGNYHHLKEAILCNVGASEETYRRKFRSLTFTPGVRLQTIAHQLKDWGRKWLKPESRSTAEMSEVIIMEQFTQILPEGAGEWLRQQQVQTLDSAVKLIEDTLLSKKGRKRKLGHGKSDVVTPAQKGEKKPEEMKVDSEVEQAERTGPWEKSAEMNPEICTFKVELDEPGSWNANPDVPPSTEKRARIQTQGRAKWRHSKPGENIACICSECGRCFNNITSLTDHQRIHTDEMQYICTTCGKTFRESTQLMEHQLIHTGEKPYACNECGESFRESSQLVIHQRIHTGENVYTCSDCGKYFRQSGDLTIHRRIHTGEKPYTCGECGMSFRGSSNLITHQRIHTGVKPYTCSECGTSFRHSSALSAHLQTHTREKPYTCIECGKLFSRSADLIIHQRTHTGERPYTCNECGKSFGQSGYLTIHKRIHTGEKPYKCKDCGMSFIGSSNLITHQRIHTGVKPYTCSECGKSFRHSSALTSHQKIHTRQKPFICSICGKSFSQPADLVAHLQTHTAVQDGSPPEPISDEKGKNDKKPEESSRENLWEVEEFCLGQQS</sequence>
<evidence type="ECO:0000256" key="5">
    <source>
        <dbReference type="ARBA" id="ARBA00022771"/>
    </source>
</evidence>
<evidence type="ECO:0000256" key="10">
    <source>
        <dbReference type="ARBA" id="ARBA00023242"/>
    </source>
</evidence>
<dbReference type="EMBL" id="JANPWB010000009">
    <property type="protein sequence ID" value="KAJ1147257.1"/>
    <property type="molecule type" value="Genomic_DNA"/>
</dbReference>
<dbReference type="FunFam" id="3.30.160.60:FF:000110">
    <property type="entry name" value="Zinc finger protein-like"/>
    <property type="match status" value="1"/>
</dbReference>
<dbReference type="FunFam" id="3.30.160.60:FF:001498">
    <property type="entry name" value="Zinc finger protein 404"/>
    <property type="match status" value="1"/>
</dbReference>
<evidence type="ECO:0000256" key="9">
    <source>
        <dbReference type="ARBA" id="ARBA00023163"/>
    </source>
</evidence>
<evidence type="ECO:0000256" key="7">
    <source>
        <dbReference type="ARBA" id="ARBA00023015"/>
    </source>
</evidence>
<dbReference type="PROSITE" id="PS50804">
    <property type="entry name" value="SCAN_BOX"/>
    <property type="match status" value="1"/>
</dbReference>
<feature type="compositionally biased region" description="Basic and acidic residues" evidence="12">
    <location>
        <begin position="620"/>
        <end position="638"/>
    </location>
</feature>
<dbReference type="GO" id="GO:0005634">
    <property type="term" value="C:nucleus"/>
    <property type="evidence" value="ECO:0007669"/>
    <property type="project" value="UniProtKB-SubCell"/>
</dbReference>
<keyword evidence="5 11" id="KW-0863">Zinc-finger</keyword>
<dbReference type="SUPFAM" id="SSF57667">
    <property type="entry name" value="beta-beta-alpha zinc fingers"/>
    <property type="match status" value="6"/>
</dbReference>
<feature type="domain" description="SCAN box" evidence="14">
    <location>
        <begin position="122"/>
        <end position="199"/>
    </location>
</feature>
<dbReference type="Gene3D" id="3.30.160.60">
    <property type="entry name" value="Classic Zinc Finger"/>
    <property type="match status" value="11"/>
</dbReference>
<dbReference type="Proteomes" id="UP001066276">
    <property type="component" value="Chromosome 5"/>
</dbReference>
<evidence type="ECO:0000313" key="16">
    <source>
        <dbReference type="Proteomes" id="UP001066276"/>
    </source>
</evidence>
<feature type="domain" description="C2H2-type" evidence="13">
    <location>
        <begin position="557"/>
        <end position="584"/>
    </location>
</feature>
<dbReference type="InterPro" id="IPR036236">
    <property type="entry name" value="Znf_C2H2_sf"/>
</dbReference>
<dbReference type="FunFam" id="3.30.160.60:FF:000008">
    <property type="entry name" value="RB-associated KRAB zinc finger protein-like"/>
    <property type="match status" value="1"/>
</dbReference>
<dbReference type="FunFam" id="3.30.160.60:FF:000002">
    <property type="entry name" value="Zinc finger protein 1 homolog"/>
    <property type="match status" value="1"/>
</dbReference>
<feature type="domain" description="C2H2-type" evidence="13">
    <location>
        <begin position="501"/>
        <end position="528"/>
    </location>
</feature>
<dbReference type="FunFam" id="3.30.160.60:FF:000295">
    <property type="entry name" value="zinc finger protein 19"/>
    <property type="match status" value="1"/>
</dbReference>
<feature type="domain" description="C2H2-type" evidence="13">
    <location>
        <begin position="361"/>
        <end position="388"/>
    </location>
</feature>
<dbReference type="FunFam" id="3.30.160.60:FF:000016">
    <property type="entry name" value="zinc finger protein 37 homolog"/>
    <property type="match status" value="1"/>
</dbReference>
<dbReference type="FunFam" id="3.30.160.60:FF:000352">
    <property type="entry name" value="zinc finger protein 3 homolog"/>
    <property type="match status" value="1"/>
</dbReference>
<name>A0AAV7R6E8_PLEWA</name>
<dbReference type="InterPro" id="IPR038269">
    <property type="entry name" value="SCAN_sf"/>
</dbReference>
<feature type="domain" description="C2H2-type" evidence="13">
    <location>
        <begin position="473"/>
        <end position="500"/>
    </location>
</feature>
<dbReference type="Gene3D" id="1.10.4020.10">
    <property type="entry name" value="DNA breaking-rejoining enzymes"/>
    <property type="match status" value="1"/>
</dbReference>
<dbReference type="InterPro" id="IPR013087">
    <property type="entry name" value="Znf_C2H2_type"/>
</dbReference>
<evidence type="ECO:0000256" key="3">
    <source>
        <dbReference type="ARBA" id="ARBA00022723"/>
    </source>
</evidence>
<keyword evidence="7" id="KW-0805">Transcription regulation</keyword>
<organism evidence="15 16">
    <name type="scientific">Pleurodeles waltl</name>
    <name type="common">Iberian ribbed newt</name>
    <dbReference type="NCBI Taxonomy" id="8319"/>
    <lineage>
        <taxon>Eukaryota</taxon>
        <taxon>Metazoa</taxon>
        <taxon>Chordata</taxon>
        <taxon>Craniata</taxon>
        <taxon>Vertebrata</taxon>
        <taxon>Euteleostomi</taxon>
        <taxon>Amphibia</taxon>
        <taxon>Batrachia</taxon>
        <taxon>Caudata</taxon>
        <taxon>Salamandroidea</taxon>
        <taxon>Salamandridae</taxon>
        <taxon>Pleurodelinae</taxon>
        <taxon>Pleurodeles</taxon>
    </lineage>
</organism>
<reference evidence="15" key="1">
    <citation type="journal article" date="2022" name="bioRxiv">
        <title>Sequencing and chromosome-scale assembly of the giantPleurodeles waltlgenome.</title>
        <authorList>
            <person name="Brown T."/>
            <person name="Elewa A."/>
            <person name="Iarovenko S."/>
            <person name="Subramanian E."/>
            <person name="Araus A.J."/>
            <person name="Petzold A."/>
            <person name="Susuki M."/>
            <person name="Suzuki K.-i.T."/>
            <person name="Hayashi T."/>
            <person name="Toyoda A."/>
            <person name="Oliveira C."/>
            <person name="Osipova E."/>
            <person name="Leigh N.D."/>
            <person name="Simon A."/>
            <person name="Yun M.H."/>
        </authorList>
    </citation>
    <scope>NUCLEOTIDE SEQUENCE</scope>
    <source>
        <strain evidence="15">20211129_DDA</strain>
        <tissue evidence="15">Liver</tissue>
    </source>
</reference>
<evidence type="ECO:0000256" key="8">
    <source>
        <dbReference type="ARBA" id="ARBA00023125"/>
    </source>
</evidence>
<feature type="compositionally biased region" description="Basic and acidic residues" evidence="12">
    <location>
        <begin position="30"/>
        <end position="39"/>
    </location>
</feature>
<dbReference type="InterPro" id="IPR003309">
    <property type="entry name" value="SCAN_dom"/>
</dbReference>
<evidence type="ECO:0000256" key="1">
    <source>
        <dbReference type="ARBA" id="ARBA00004123"/>
    </source>
</evidence>
<dbReference type="SMART" id="SM00431">
    <property type="entry name" value="SCAN"/>
    <property type="match status" value="1"/>
</dbReference>
<comment type="caution">
    <text evidence="15">The sequence shown here is derived from an EMBL/GenBank/DDBJ whole genome shotgun (WGS) entry which is preliminary data.</text>
</comment>
<dbReference type="SMART" id="SM00355">
    <property type="entry name" value="ZnF_C2H2"/>
    <property type="match status" value="11"/>
</dbReference>
<feature type="domain" description="C2H2-type" evidence="13">
    <location>
        <begin position="305"/>
        <end position="332"/>
    </location>
</feature>
<feature type="region of interest" description="Disordered" evidence="12">
    <location>
        <begin position="1"/>
        <end position="39"/>
    </location>
</feature>
<keyword evidence="6" id="KW-0862">Zinc</keyword>
<feature type="domain" description="C2H2-type" evidence="13">
    <location>
        <begin position="529"/>
        <end position="556"/>
    </location>
</feature>
<comment type="similarity">
    <text evidence="2">Belongs to the krueppel C2H2-type zinc-finger protein family.</text>
</comment>
<gene>
    <name evidence="15" type="ORF">NDU88_000138</name>
</gene>
<dbReference type="FunFam" id="3.30.160.60:FF:002343">
    <property type="entry name" value="Zinc finger protein 33A"/>
    <property type="match status" value="2"/>
</dbReference>
<feature type="domain" description="C2H2-type" evidence="13">
    <location>
        <begin position="445"/>
        <end position="472"/>
    </location>
</feature>
<feature type="domain" description="C2H2-type" evidence="13">
    <location>
        <begin position="389"/>
        <end position="416"/>
    </location>
</feature>
<dbReference type="PANTHER" id="PTHR16515:SF66">
    <property type="entry name" value="C2H2-TYPE DOMAIN-CONTAINING PROTEIN"/>
    <property type="match status" value="1"/>
</dbReference>
<dbReference type="FunFam" id="3.30.160.60:FF:000566">
    <property type="entry name" value="zinc finger protein 133 isoform X2"/>
    <property type="match status" value="1"/>
</dbReference>
<dbReference type="GO" id="GO:0003700">
    <property type="term" value="F:DNA-binding transcription factor activity"/>
    <property type="evidence" value="ECO:0007669"/>
    <property type="project" value="UniProtKB-ARBA"/>
</dbReference>
<evidence type="ECO:0000259" key="14">
    <source>
        <dbReference type="PROSITE" id="PS50804"/>
    </source>
</evidence>
<keyword evidence="10" id="KW-0539">Nucleus</keyword>
<evidence type="ECO:0000313" key="15">
    <source>
        <dbReference type="EMBL" id="KAJ1147257.1"/>
    </source>
</evidence>
<dbReference type="PROSITE" id="PS00028">
    <property type="entry name" value="ZINC_FINGER_C2H2_1"/>
    <property type="match status" value="11"/>
</dbReference>
<dbReference type="PANTHER" id="PTHR16515">
    <property type="entry name" value="PR DOMAIN ZINC FINGER PROTEIN"/>
    <property type="match status" value="1"/>
</dbReference>
<protein>
    <submittedName>
        <fullName evidence="15">Uncharacterized protein</fullName>
    </submittedName>
</protein>
<feature type="region of interest" description="Disordered" evidence="12">
    <location>
        <begin position="207"/>
        <end position="248"/>
    </location>
</feature>
<dbReference type="AlphaFoldDB" id="A0AAV7R6E8"/>
<feature type="compositionally biased region" description="Basic and acidic residues" evidence="12">
    <location>
        <begin position="224"/>
        <end position="248"/>
    </location>
</feature>